<comment type="caution">
    <text evidence="1">The sequence shown here is derived from an EMBL/GenBank/DDBJ whole genome shotgun (WGS) entry which is preliminary data.</text>
</comment>
<evidence type="ECO:0000313" key="2">
    <source>
        <dbReference type="Proteomes" id="UP000807342"/>
    </source>
</evidence>
<name>A0A9P5X5S0_9AGAR</name>
<accession>A0A9P5X5S0</accession>
<reference evidence="1" key="1">
    <citation type="submission" date="2020-11" db="EMBL/GenBank/DDBJ databases">
        <authorList>
            <consortium name="DOE Joint Genome Institute"/>
            <person name="Ahrendt S."/>
            <person name="Riley R."/>
            <person name="Andreopoulos W."/>
            <person name="Labutti K."/>
            <person name="Pangilinan J."/>
            <person name="Ruiz-Duenas F.J."/>
            <person name="Barrasa J.M."/>
            <person name="Sanchez-Garcia M."/>
            <person name="Camarero S."/>
            <person name="Miyauchi S."/>
            <person name="Serrano A."/>
            <person name="Linde D."/>
            <person name="Babiker R."/>
            <person name="Drula E."/>
            <person name="Ayuso-Fernandez I."/>
            <person name="Pacheco R."/>
            <person name="Padilla G."/>
            <person name="Ferreira P."/>
            <person name="Barriuso J."/>
            <person name="Kellner H."/>
            <person name="Castanera R."/>
            <person name="Alfaro M."/>
            <person name="Ramirez L."/>
            <person name="Pisabarro A.G."/>
            <person name="Kuo A."/>
            <person name="Tritt A."/>
            <person name="Lipzen A."/>
            <person name="He G."/>
            <person name="Yan M."/>
            <person name="Ng V."/>
            <person name="Cullen D."/>
            <person name="Martin F."/>
            <person name="Rosso M.-N."/>
            <person name="Henrissat B."/>
            <person name="Hibbett D."/>
            <person name="Martinez A.T."/>
            <person name="Grigoriev I.V."/>
        </authorList>
    </citation>
    <scope>NUCLEOTIDE SEQUENCE</scope>
    <source>
        <strain evidence="1">MF-IS2</strain>
    </source>
</reference>
<organism evidence="1 2">
    <name type="scientific">Macrolepiota fuliginosa MF-IS2</name>
    <dbReference type="NCBI Taxonomy" id="1400762"/>
    <lineage>
        <taxon>Eukaryota</taxon>
        <taxon>Fungi</taxon>
        <taxon>Dikarya</taxon>
        <taxon>Basidiomycota</taxon>
        <taxon>Agaricomycotina</taxon>
        <taxon>Agaricomycetes</taxon>
        <taxon>Agaricomycetidae</taxon>
        <taxon>Agaricales</taxon>
        <taxon>Agaricineae</taxon>
        <taxon>Agaricaceae</taxon>
        <taxon>Macrolepiota</taxon>
    </lineage>
</organism>
<dbReference type="EMBL" id="MU151332">
    <property type="protein sequence ID" value="KAF9445003.1"/>
    <property type="molecule type" value="Genomic_DNA"/>
</dbReference>
<sequence length="125" mass="13776">MDEDPSRVEHQRYIAYARLVLGVPITADHIQLLFVGHLDTQPHMHTPTPADRLCPISRCSHPLPSSFSGRSTHSVALTWAEGDLWFSHTAAARSLPVIGRVNPRARGGHDRAVCLGIISGAIWRL</sequence>
<keyword evidence="2" id="KW-1185">Reference proteome</keyword>
<protein>
    <submittedName>
        <fullName evidence="1">Uncharacterized protein</fullName>
    </submittedName>
</protein>
<dbReference type="AlphaFoldDB" id="A0A9P5X5S0"/>
<evidence type="ECO:0000313" key="1">
    <source>
        <dbReference type="EMBL" id="KAF9445003.1"/>
    </source>
</evidence>
<dbReference type="Proteomes" id="UP000807342">
    <property type="component" value="Unassembled WGS sequence"/>
</dbReference>
<proteinExistence type="predicted"/>
<gene>
    <name evidence="1" type="ORF">P691DRAFT_297868</name>
</gene>